<reference evidence="9 10" key="1">
    <citation type="submission" date="2020-08" db="EMBL/GenBank/DDBJ databases">
        <title>Genomic Encyclopedia of Type Strains, Phase IV (KMG-V): Genome sequencing to study the core and pangenomes of soil and plant-associated prokaryotes.</title>
        <authorList>
            <person name="Whitman W."/>
        </authorList>
    </citation>
    <scope>NUCLEOTIDE SEQUENCE [LARGE SCALE GENOMIC DNA]</scope>
    <source>
        <strain evidence="9 10">SEMIA 4013</strain>
    </source>
</reference>
<feature type="transmembrane region" description="Helical" evidence="8">
    <location>
        <begin position="238"/>
        <end position="260"/>
    </location>
</feature>
<dbReference type="InterPro" id="IPR037294">
    <property type="entry name" value="ABC_BtuC-like"/>
</dbReference>
<dbReference type="Gene3D" id="1.10.3470.10">
    <property type="entry name" value="ABC transporter involved in vitamin B12 uptake, BtuC"/>
    <property type="match status" value="1"/>
</dbReference>
<keyword evidence="3" id="KW-0813">Transport</keyword>
<evidence type="ECO:0000313" key="10">
    <source>
        <dbReference type="Proteomes" id="UP000518681"/>
    </source>
</evidence>
<protein>
    <submittedName>
        <fullName evidence="9">Iron complex transport system permease protein</fullName>
    </submittedName>
</protein>
<dbReference type="PANTHER" id="PTHR30472:SF67">
    <property type="entry name" value="PERMEASE OF ABC TRANSPORTER-RELATED"/>
    <property type="match status" value="1"/>
</dbReference>
<evidence type="ECO:0000256" key="6">
    <source>
        <dbReference type="ARBA" id="ARBA00022989"/>
    </source>
</evidence>
<gene>
    <name evidence="9" type="ORF">GGD69_006771</name>
</gene>
<feature type="transmembrane region" description="Helical" evidence="8">
    <location>
        <begin position="177"/>
        <end position="202"/>
    </location>
</feature>
<dbReference type="GO" id="GO:0022857">
    <property type="term" value="F:transmembrane transporter activity"/>
    <property type="evidence" value="ECO:0007669"/>
    <property type="project" value="InterPro"/>
</dbReference>
<name>A0AAW3V9C4_9BURK</name>
<dbReference type="GO" id="GO:0005886">
    <property type="term" value="C:plasma membrane"/>
    <property type="evidence" value="ECO:0007669"/>
    <property type="project" value="UniProtKB-SubCell"/>
</dbReference>
<evidence type="ECO:0000256" key="7">
    <source>
        <dbReference type="ARBA" id="ARBA00023136"/>
    </source>
</evidence>
<comment type="subcellular location">
    <subcellularLocation>
        <location evidence="1">Cell membrane</location>
        <topology evidence="1">Multi-pass membrane protein</topology>
    </subcellularLocation>
</comment>
<comment type="similarity">
    <text evidence="2">Belongs to the binding-protein-dependent transport system permease family. FecCD subfamily.</text>
</comment>
<keyword evidence="4" id="KW-1003">Cell membrane</keyword>
<dbReference type="CDD" id="cd06550">
    <property type="entry name" value="TM_ABC_iron-siderophores_like"/>
    <property type="match status" value="1"/>
</dbReference>
<organism evidence="9 10">
    <name type="scientific">Paraburkholderia fungorum</name>
    <dbReference type="NCBI Taxonomy" id="134537"/>
    <lineage>
        <taxon>Bacteria</taxon>
        <taxon>Pseudomonadati</taxon>
        <taxon>Pseudomonadota</taxon>
        <taxon>Betaproteobacteria</taxon>
        <taxon>Burkholderiales</taxon>
        <taxon>Burkholderiaceae</taxon>
        <taxon>Paraburkholderia</taxon>
    </lineage>
</organism>
<dbReference type="AlphaFoldDB" id="A0AAW3V9C4"/>
<evidence type="ECO:0000256" key="4">
    <source>
        <dbReference type="ARBA" id="ARBA00022475"/>
    </source>
</evidence>
<dbReference type="PANTHER" id="PTHR30472">
    <property type="entry name" value="FERRIC ENTEROBACTIN TRANSPORT SYSTEM PERMEASE PROTEIN"/>
    <property type="match status" value="1"/>
</dbReference>
<sequence length="418" mass="44068">MDLSCAQYAEMQTRYTNIMKACCVAARIQNLFNKDYETAYSFPSLRRGAYLTIGRQQCRRYWHENASMNRGSGPIPTNTMRVMNAKRAAAIWFALAGIALAVLMASLALGSVSLAPARVLAALLPSHVPRVESADLAGEIVRTLRLPRALAGFACGALLALAGALLQVLLRNPLAEPYVLGVSGGAATFALVAMIAGCAWWIVDASAFAGAFVSILLVLGLARRELWRGEPQDTSPRLLLTGAVIAAGWGAVITLLLNLAPDNRLRGMLFWLTGDLNGGAMPWVALVALAVVLVAIVPAAPRLNVLLRGDAAAQALGVAVMPLRLRVYLVASLAAAAAVTTAGTIGFVGLVVPHMLRLAFGNDQRMLLPAAALGGGVAVMGADLIARTVIAPAQLPVGVITSIVGVPVFLWMLLRRRR</sequence>
<dbReference type="GO" id="GO:0033214">
    <property type="term" value="P:siderophore-iron import into cell"/>
    <property type="evidence" value="ECO:0007669"/>
    <property type="project" value="TreeGrafter"/>
</dbReference>
<keyword evidence="6 8" id="KW-1133">Transmembrane helix</keyword>
<accession>A0AAW3V9C4</accession>
<evidence type="ECO:0000256" key="5">
    <source>
        <dbReference type="ARBA" id="ARBA00022692"/>
    </source>
</evidence>
<evidence type="ECO:0000313" key="9">
    <source>
        <dbReference type="EMBL" id="MBB6205876.1"/>
    </source>
</evidence>
<keyword evidence="5 8" id="KW-0812">Transmembrane</keyword>
<evidence type="ECO:0000256" key="2">
    <source>
        <dbReference type="ARBA" id="ARBA00007935"/>
    </source>
</evidence>
<dbReference type="InterPro" id="IPR000522">
    <property type="entry name" value="ABC_transptr_permease_BtuC"/>
</dbReference>
<feature type="transmembrane region" description="Helical" evidence="8">
    <location>
        <begin position="208"/>
        <end position="226"/>
    </location>
</feature>
<dbReference type="Pfam" id="PF01032">
    <property type="entry name" value="FecCD"/>
    <property type="match status" value="1"/>
</dbReference>
<comment type="caution">
    <text evidence="9">The sequence shown here is derived from an EMBL/GenBank/DDBJ whole genome shotgun (WGS) entry which is preliminary data.</text>
</comment>
<evidence type="ECO:0000256" key="1">
    <source>
        <dbReference type="ARBA" id="ARBA00004651"/>
    </source>
</evidence>
<feature type="transmembrane region" description="Helical" evidence="8">
    <location>
        <begin position="280"/>
        <end position="298"/>
    </location>
</feature>
<dbReference type="Proteomes" id="UP000518681">
    <property type="component" value="Unassembled WGS sequence"/>
</dbReference>
<dbReference type="SUPFAM" id="SSF81345">
    <property type="entry name" value="ABC transporter involved in vitamin B12 uptake, BtuC"/>
    <property type="match status" value="1"/>
</dbReference>
<feature type="transmembrane region" description="Helical" evidence="8">
    <location>
        <begin position="149"/>
        <end position="170"/>
    </location>
</feature>
<proteinExistence type="inferred from homology"/>
<dbReference type="EMBL" id="JACIIK010000014">
    <property type="protein sequence ID" value="MBB6205876.1"/>
    <property type="molecule type" value="Genomic_DNA"/>
</dbReference>
<feature type="transmembrane region" description="Helical" evidence="8">
    <location>
        <begin position="90"/>
        <end position="115"/>
    </location>
</feature>
<evidence type="ECO:0000256" key="3">
    <source>
        <dbReference type="ARBA" id="ARBA00022448"/>
    </source>
</evidence>
<evidence type="ECO:0000256" key="8">
    <source>
        <dbReference type="SAM" id="Phobius"/>
    </source>
</evidence>
<keyword evidence="7 8" id="KW-0472">Membrane</keyword>
<feature type="transmembrane region" description="Helical" evidence="8">
    <location>
        <begin position="395"/>
        <end position="414"/>
    </location>
</feature>
<feature type="transmembrane region" description="Helical" evidence="8">
    <location>
        <begin position="329"/>
        <end position="354"/>
    </location>
</feature>